<sequence>EISADGKKVTDTGVVRDLLSNEKRFDSHLFVLAKEGYTYGRHYWEVYVGRRGSWALGIAQESVTRKGTLTLSPENGFWTMGLTDGRHYWAYMDHCARLSVSGLVTYIGIFLD</sequence>
<dbReference type="AlphaFoldDB" id="A0A851CZ56"/>
<dbReference type="PRINTS" id="PR01407">
    <property type="entry name" value="BUTYPHLNCDUF"/>
</dbReference>
<feature type="non-terminal residue" evidence="2">
    <location>
        <position position="1"/>
    </location>
</feature>
<dbReference type="Gene3D" id="2.60.120.920">
    <property type="match status" value="1"/>
</dbReference>
<dbReference type="EMBL" id="WEIV01032459">
    <property type="protein sequence ID" value="NWI61838.1"/>
    <property type="molecule type" value="Genomic_DNA"/>
</dbReference>
<accession>A0A851CZ56</accession>
<dbReference type="InterPro" id="IPR013320">
    <property type="entry name" value="ConA-like_dom_sf"/>
</dbReference>
<keyword evidence="2" id="KW-0436">Ligase</keyword>
<dbReference type="Proteomes" id="UP000642973">
    <property type="component" value="Unassembled WGS sequence"/>
</dbReference>
<feature type="non-terminal residue" evidence="2">
    <location>
        <position position="112"/>
    </location>
</feature>
<dbReference type="PANTHER" id="PTHR24103">
    <property type="entry name" value="E3 UBIQUITIN-PROTEIN LIGASE TRIM"/>
    <property type="match status" value="1"/>
</dbReference>
<gene>
    <name evidence="2" type="primary">Trim58</name>
    <name evidence="2" type="ORF">CALVIR_R05506</name>
</gene>
<dbReference type="Pfam" id="PF00622">
    <property type="entry name" value="SPRY"/>
    <property type="match status" value="1"/>
</dbReference>
<dbReference type="InterPro" id="IPR003877">
    <property type="entry name" value="SPRY_dom"/>
</dbReference>
<evidence type="ECO:0000259" key="1">
    <source>
        <dbReference type="PROSITE" id="PS50188"/>
    </source>
</evidence>
<dbReference type="InterPro" id="IPR043136">
    <property type="entry name" value="B30.2/SPRY_sf"/>
</dbReference>
<comment type="caution">
    <text evidence="2">The sequence shown here is derived from an EMBL/GenBank/DDBJ whole genome shotgun (WGS) entry which is preliminary data.</text>
</comment>
<dbReference type="InterPro" id="IPR050143">
    <property type="entry name" value="TRIM/RBCC"/>
</dbReference>
<dbReference type="GO" id="GO:0016874">
    <property type="term" value="F:ligase activity"/>
    <property type="evidence" value="ECO:0007669"/>
    <property type="project" value="UniProtKB-KW"/>
</dbReference>
<dbReference type="SUPFAM" id="SSF49899">
    <property type="entry name" value="Concanavalin A-like lectins/glucanases"/>
    <property type="match status" value="1"/>
</dbReference>
<organism evidence="2 3">
    <name type="scientific">Calyptomena viridis</name>
    <name type="common">Lesser green broadbill</name>
    <dbReference type="NCBI Taxonomy" id="135972"/>
    <lineage>
        <taxon>Eukaryota</taxon>
        <taxon>Metazoa</taxon>
        <taxon>Chordata</taxon>
        <taxon>Craniata</taxon>
        <taxon>Vertebrata</taxon>
        <taxon>Euteleostomi</taxon>
        <taxon>Archelosauria</taxon>
        <taxon>Archosauria</taxon>
        <taxon>Dinosauria</taxon>
        <taxon>Saurischia</taxon>
        <taxon>Theropoda</taxon>
        <taxon>Coelurosauria</taxon>
        <taxon>Aves</taxon>
        <taxon>Neognathae</taxon>
        <taxon>Neoaves</taxon>
        <taxon>Telluraves</taxon>
        <taxon>Australaves</taxon>
        <taxon>Passeriformes</taxon>
        <taxon>Eurylaimidae</taxon>
        <taxon>Calyptomena</taxon>
    </lineage>
</organism>
<feature type="domain" description="B30.2/SPRY" evidence="1">
    <location>
        <begin position="1"/>
        <end position="112"/>
    </location>
</feature>
<proteinExistence type="predicted"/>
<dbReference type="PROSITE" id="PS50188">
    <property type="entry name" value="B302_SPRY"/>
    <property type="match status" value="1"/>
</dbReference>
<reference evidence="2" key="1">
    <citation type="submission" date="2019-10" db="EMBL/GenBank/DDBJ databases">
        <title>Bird 10,000 Genomes (B10K) Project - Family phase.</title>
        <authorList>
            <person name="Zhang G."/>
        </authorList>
    </citation>
    <scope>NUCLEOTIDE SEQUENCE</scope>
    <source>
        <strain evidence="2">B10K-DU-002-55</strain>
        <tissue evidence="2">Muscle</tissue>
    </source>
</reference>
<evidence type="ECO:0000313" key="3">
    <source>
        <dbReference type="Proteomes" id="UP000642973"/>
    </source>
</evidence>
<protein>
    <submittedName>
        <fullName evidence="2">TRI58 ligase</fullName>
    </submittedName>
</protein>
<name>A0A851CZ56_CALVR</name>
<dbReference type="InterPro" id="IPR003879">
    <property type="entry name" value="Butyrophylin_SPRY"/>
</dbReference>
<evidence type="ECO:0000313" key="2">
    <source>
        <dbReference type="EMBL" id="NWI61838.1"/>
    </source>
</evidence>
<keyword evidence="3" id="KW-1185">Reference proteome</keyword>
<dbReference type="InterPro" id="IPR001870">
    <property type="entry name" value="B30.2/SPRY"/>
</dbReference>